<feature type="non-terminal residue" evidence="1">
    <location>
        <position position="1"/>
    </location>
</feature>
<evidence type="ECO:0000313" key="2">
    <source>
        <dbReference type="Proteomes" id="UP000676336"/>
    </source>
</evidence>
<protein>
    <submittedName>
        <fullName evidence="1">Uncharacterized protein</fullName>
    </submittedName>
</protein>
<reference evidence="1" key="1">
    <citation type="submission" date="2021-02" db="EMBL/GenBank/DDBJ databases">
        <authorList>
            <person name="Nowell W R."/>
        </authorList>
    </citation>
    <scope>NUCLEOTIDE SEQUENCE</scope>
</reference>
<gene>
    <name evidence="1" type="ORF">SMN809_LOCUS85037</name>
</gene>
<evidence type="ECO:0000313" key="1">
    <source>
        <dbReference type="EMBL" id="CAF5226967.1"/>
    </source>
</evidence>
<dbReference type="EMBL" id="CAJOBI010362801">
    <property type="protein sequence ID" value="CAF5226967.1"/>
    <property type="molecule type" value="Genomic_DNA"/>
</dbReference>
<name>A0A8S3K3H2_9BILA</name>
<comment type="caution">
    <text evidence="1">The sequence shown here is derived from an EMBL/GenBank/DDBJ whole genome shotgun (WGS) entry which is preliminary data.</text>
</comment>
<organism evidence="1 2">
    <name type="scientific">Rotaria magnacalcarata</name>
    <dbReference type="NCBI Taxonomy" id="392030"/>
    <lineage>
        <taxon>Eukaryota</taxon>
        <taxon>Metazoa</taxon>
        <taxon>Spiralia</taxon>
        <taxon>Gnathifera</taxon>
        <taxon>Rotifera</taxon>
        <taxon>Eurotatoria</taxon>
        <taxon>Bdelloidea</taxon>
        <taxon>Philodinida</taxon>
        <taxon>Philodinidae</taxon>
        <taxon>Rotaria</taxon>
    </lineage>
</organism>
<sequence>ERALLLAETDVTKAMDLIRKAMPMEFMAHSSWFVIFPYLNFYTYQPSKQ</sequence>
<dbReference type="AlphaFoldDB" id="A0A8S3K3H2"/>
<accession>A0A8S3K3H2</accession>
<proteinExistence type="predicted"/>
<dbReference type="Proteomes" id="UP000676336">
    <property type="component" value="Unassembled WGS sequence"/>
</dbReference>